<dbReference type="AlphaFoldDB" id="A0AAI9U637"/>
<feature type="transmembrane region" description="Helical" evidence="7">
    <location>
        <begin position="486"/>
        <end position="508"/>
    </location>
</feature>
<dbReference type="GO" id="GO:0016020">
    <property type="term" value="C:membrane"/>
    <property type="evidence" value="ECO:0007669"/>
    <property type="project" value="UniProtKB-SubCell"/>
</dbReference>
<keyword evidence="9" id="KW-1185">Reference proteome</keyword>
<evidence type="ECO:0000256" key="4">
    <source>
        <dbReference type="ARBA" id="ARBA00022989"/>
    </source>
</evidence>
<keyword evidence="3 7" id="KW-0812">Transmembrane</keyword>
<evidence type="ECO:0000256" key="2">
    <source>
        <dbReference type="ARBA" id="ARBA00022448"/>
    </source>
</evidence>
<feature type="transmembrane region" description="Helical" evidence="7">
    <location>
        <begin position="315"/>
        <end position="338"/>
    </location>
</feature>
<name>A0AAI9U637_9PEZI</name>
<evidence type="ECO:0000256" key="6">
    <source>
        <dbReference type="SAM" id="MobiDB-lite"/>
    </source>
</evidence>
<dbReference type="PANTHER" id="PTHR45649:SF19">
    <property type="entry name" value="TRANSPORTER, PUTATIVE (EUROFUNG)-RELATED"/>
    <property type="match status" value="1"/>
</dbReference>
<evidence type="ECO:0000256" key="3">
    <source>
        <dbReference type="ARBA" id="ARBA00022692"/>
    </source>
</evidence>
<dbReference type="PANTHER" id="PTHR45649">
    <property type="entry name" value="AMINO-ACID PERMEASE BAT1"/>
    <property type="match status" value="1"/>
</dbReference>
<keyword evidence="2" id="KW-0813">Transport</keyword>
<sequence length="556" mass="59952">MTLPTPSPRRVAPKENSTGKSMEHGKVEQGSLFFGIVLKTGIRLILREIFALADASTPTTSDEDADLSRLGLQSLAKRDIGPLAIVGLGWNICNSWSAIAATLVISISSGGPVALLYGIVLIFVLGGACALSMAEIASVYPTAGGQYHWTSILAPKRYSRGLSYCCGSINFLGWIANGAGFIIQMPVIILSLASFLDPTYIPETWHIFLVFQAFNIAFTVYNIFLMKRTAWVHDIGFFLSLTGFFVITVTCLARSGRKQKDSFVWTTFVNESGWSSEGIVFLTGLLNPNFIYSGLDGAIHLAEECTNASSAIPKALISTITIGFVSAFTFSVAMLYSFTDLEPVLSSPLPILEIWSQATGSSAAATTFVIVLSSCGCFACTGALQTASRLTWAFARDNAIVFSPFLCMIHPKMGVPVNALLVNWALIFALGCIFLASSTAFNALVATGLILQQVSFAFPAALALYQRSQGEAAFRRVLPRRKFNMPPLIGAAANILTIVLGLLALVFYDFPVVMPVSASNMNYACVVLGVMGLFSVANWFGYANKRYRGPRLNSVY</sequence>
<feature type="transmembrane region" description="Helical" evidence="7">
    <location>
        <begin position="358"/>
        <end position="384"/>
    </location>
</feature>
<evidence type="ECO:0000313" key="8">
    <source>
        <dbReference type="EMBL" id="KAK1452402.1"/>
    </source>
</evidence>
<feature type="transmembrane region" description="Helical" evidence="7">
    <location>
        <begin position="205"/>
        <end position="225"/>
    </location>
</feature>
<feature type="transmembrane region" description="Helical" evidence="7">
    <location>
        <begin position="443"/>
        <end position="465"/>
    </location>
</feature>
<evidence type="ECO:0008006" key="10">
    <source>
        <dbReference type="Google" id="ProtNLM"/>
    </source>
</evidence>
<comment type="subcellular location">
    <subcellularLocation>
        <location evidence="1">Membrane</location>
        <topology evidence="1">Multi-pass membrane protein</topology>
    </subcellularLocation>
</comment>
<reference evidence="8" key="1">
    <citation type="submission" date="2016-11" db="EMBL/GenBank/DDBJ databases">
        <title>The genome sequence of Colletotrichum cuscutae.</title>
        <authorList>
            <person name="Baroncelli R."/>
        </authorList>
    </citation>
    <scope>NUCLEOTIDE SEQUENCE</scope>
    <source>
        <strain evidence="8">IMI 304802</strain>
    </source>
</reference>
<protein>
    <recommendedName>
        <fullName evidence="10">Choline transport protein</fullName>
    </recommendedName>
</protein>
<proteinExistence type="predicted"/>
<dbReference type="EMBL" id="MPDP01000298">
    <property type="protein sequence ID" value="KAK1452402.1"/>
    <property type="molecule type" value="Genomic_DNA"/>
</dbReference>
<feature type="transmembrane region" description="Helical" evidence="7">
    <location>
        <begin position="237"/>
        <end position="256"/>
    </location>
</feature>
<evidence type="ECO:0000313" key="9">
    <source>
        <dbReference type="Proteomes" id="UP001239213"/>
    </source>
</evidence>
<evidence type="ECO:0000256" key="1">
    <source>
        <dbReference type="ARBA" id="ARBA00004141"/>
    </source>
</evidence>
<evidence type="ECO:0000256" key="7">
    <source>
        <dbReference type="SAM" id="Phobius"/>
    </source>
</evidence>
<dbReference type="GO" id="GO:0022857">
    <property type="term" value="F:transmembrane transporter activity"/>
    <property type="evidence" value="ECO:0007669"/>
    <property type="project" value="InterPro"/>
</dbReference>
<feature type="region of interest" description="Disordered" evidence="6">
    <location>
        <begin position="1"/>
        <end position="23"/>
    </location>
</feature>
<feature type="transmembrane region" description="Helical" evidence="7">
    <location>
        <begin position="114"/>
        <end position="140"/>
    </location>
</feature>
<dbReference type="InterPro" id="IPR002293">
    <property type="entry name" value="AA/rel_permease1"/>
</dbReference>
<accession>A0AAI9U637</accession>
<feature type="transmembrane region" description="Helical" evidence="7">
    <location>
        <begin position="83"/>
        <end position="108"/>
    </location>
</feature>
<evidence type="ECO:0000256" key="5">
    <source>
        <dbReference type="ARBA" id="ARBA00023136"/>
    </source>
</evidence>
<comment type="caution">
    <text evidence="8">The sequence shown here is derived from an EMBL/GenBank/DDBJ whole genome shotgun (WGS) entry which is preliminary data.</text>
</comment>
<gene>
    <name evidence="8" type="ORF">CCUS01_10893</name>
</gene>
<feature type="transmembrane region" description="Helical" evidence="7">
    <location>
        <begin position="520"/>
        <end position="542"/>
    </location>
</feature>
<dbReference type="PIRSF" id="PIRSF006060">
    <property type="entry name" value="AA_transporter"/>
    <property type="match status" value="1"/>
</dbReference>
<dbReference type="Proteomes" id="UP001239213">
    <property type="component" value="Unassembled WGS sequence"/>
</dbReference>
<feature type="transmembrane region" description="Helical" evidence="7">
    <location>
        <begin position="276"/>
        <end position="295"/>
    </location>
</feature>
<feature type="transmembrane region" description="Helical" evidence="7">
    <location>
        <begin position="161"/>
        <end position="193"/>
    </location>
</feature>
<dbReference type="Pfam" id="PF13520">
    <property type="entry name" value="AA_permease_2"/>
    <property type="match status" value="1"/>
</dbReference>
<organism evidence="8 9">
    <name type="scientific">Colletotrichum cuscutae</name>
    <dbReference type="NCBI Taxonomy" id="1209917"/>
    <lineage>
        <taxon>Eukaryota</taxon>
        <taxon>Fungi</taxon>
        <taxon>Dikarya</taxon>
        <taxon>Ascomycota</taxon>
        <taxon>Pezizomycotina</taxon>
        <taxon>Sordariomycetes</taxon>
        <taxon>Hypocreomycetidae</taxon>
        <taxon>Glomerellales</taxon>
        <taxon>Glomerellaceae</taxon>
        <taxon>Colletotrichum</taxon>
        <taxon>Colletotrichum acutatum species complex</taxon>
    </lineage>
</organism>
<feature type="transmembrane region" description="Helical" evidence="7">
    <location>
        <begin position="417"/>
        <end position="437"/>
    </location>
</feature>
<keyword evidence="4 7" id="KW-1133">Transmembrane helix</keyword>
<dbReference type="Gene3D" id="1.20.1740.10">
    <property type="entry name" value="Amino acid/polyamine transporter I"/>
    <property type="match status" value="1"/>
</dbReference>
<keyword evidence="5 7" id="KW-0472">Membrane</keyword>